<dbReference type="Gene3D" id="3.30.20.10">
    <property type="entry name" value="Endochitinase, domain 2"/>
    <property type="match status" value="1"/>
</dbReference>
<dbReference type="InterPro" id="IPR001579">
    <property type="entry name" value="Glyco_hydro_18_chit_AS"/>
</dbReference>
<dbReference type="InterPro" id="IPR017853">
    <property type="entry name" value="GH"/>
</dbReference>
<comment type="caution">
    <text evidence="11">The sequence shown here is derived from an EMBL/GenBank/DDBJ whole genome shotgun (WGS) entry which is preliminary data.</text>
</comment>
<dbReference type="InterPro" id="IPR000726">
    <property type="entry name" value="Glyco_hydro_19_cat"/>
</dbReference>
<keyword evidence="5" id="KW-0624">Polysaccharide degradation</keyword>
<dbReference type="InterPro" id="IPR029070">
    <property type="entry name" value="Chitinase_insertion_sf"/>
</dbReference>
<keyword evidence="9" id="KW-0732">Signal</keyword>
<dbReference type="Pfam" id="PF17957">
    <property type="entry name" value="Big_7"/>
    <property type="match status" value="4"/>
</dbReference>
<evidence type="ECO:0000256" key="4">
    <source>
        <dbReference type="ARBA" id="ARBA00022801"/>
    </source>
</evidence>
<keyword evidence="6" id="KW-0119">Carbohydrate metabolism</keyword>
<dbReference type="Pfam" id="PF00182">
    <property type="entry name" value="Glyco_hydro_19"/>
    <property type="match status" value="1"/>
</dbReference>
<protein>
    <recommendedName>
        <fullName evidence="3">chitinase</fullName>
        <ecNumber evidence="3">3.2.1.14</ecNumber>
    </recommendedName>
</protein>
<dbReference type="RefSeq" id="WP_097440468.1">
    <property type="nucleotide sequence ID" value="NZ_KZ300476.1"/>
</dbReference>
<evidence type="ECO:0000256" key="2">
    <source>
        <dbReference type="ARBA" id="ARBA00009121"/>
    </source>
</evidence>
<feature type="domain" description="GH18" evidence="10">
    <location>
        <begin position="32"/>
        <end position="483"/>
    </location>
</feature>
<evidence type="ECO:0000256" key="3">
    <source>
        <dbReference type="ARBA" id="ARBA00012729"/>
    </source>
</evidence>
<evidence type="ECO:0000256" key="1">
    <source>
        <dbReference type="ARBA" id="ARBA00000822"/>
    </source>
</evidence>
<dbReference type="InterPro" id="IPR011583">
    <property type="entry name" value="Chitinase_II/V-like_cat"/>
</dbReference>
<evidence type="ECO:0000256" key="8">
    <source>
        <dbReference type="RuleBase" id="RU000489"/>
    </source>
</evidence>
<keyword evidence="4 8" id="KW-0378">Hydrolase</keyword>
<dbReference type="InterPro" id="IPR003610">
    <property type="entry name" value="CBM5/12"/>
</dbReference>
<dbReference type="SUPFAM" id="SSF53955">
    <property type="entry name" value="Lysozyme-like"/>
    <property type="match status" value="1"/>
</dbReference>
<feature type="signal peptide" evidence="9">
    <location>
        <begin position="1"/>
        <end position="20"/>
    </location>
</feature>
<dbReference type="CDD" id="cd12215">
    <property type="entry name" value="ChiC_BD"/>
    <property type="match status" value="2"/>
</dbReference>
<evidence type="ECO:0000256" key="7">
    <source>
        <dbReference type="ARBA" id="ARBA00023295"/>
    </source>
</evidence>
<dbReference type="OrthoDB" id="1466228at2"/>
<dbReference type="GO" id="GO:0016998">
    <property type="term" value="P:cell wall macromolecule catabolic process"/>
    <property type="evidence" value="ECO:0007669"/>
    <property type="project" value="InterPro"/>
</dbReference>
<organism evidence="11 12">
    <name type="scientific">Sediminicola luteus</name>
    <dbReference type="NCBI Taxonomy" id="319238"/>
    <lineage>
        <taxon>Bacteria</taxon>
        <taxon>Pseudomonadati</taxon>
        <taxon>Bacteroidota</taxon>
        <taxon>Flavobacteriia</taxon>
        <taxon>Flavobacteriales</taxon>
        <taxon>Flavobacteriaceae</taxon>
        <taxon>Sediminicola</taxon>
    </lineage>
</organism>
<dbReference type="InterPro" id="IPR023346">
    <property type="entry name" value="Lysozyme-like_dom_sf"/>
</dbReference>
<dbReference type="GO" id="GO:0005975">
    <property type="term" value="P:carbohydrate metabolic process"/>
    <property type="evidence" value="ECO:0007669"/>
    <property type="project" value="InterPro"/>
</dbReference>
<dbReference type="SUPFAM" id="SSF51055">
    <property type="entry name" value="Carbohydrate binding domain"/>
    <property type="match status" value="3"/>
</dbReference>
<dbReference type="SMART" id="SM00495">
    <property type="entry name" value="ChtBD3"/>
    <property type="match status" value="3"/>
</dbReference>
<evidence type="ECO:0000313" key="12">
    <source>
        <dbReference type="Proteomes" id="UP000219559"/>
    </source>
</evidence>
<dbReference type="Gene3D" id="1.10.530.10">
    <property type="match status" value="1"/>
</dbReference>
<keyword evidence="7 8" id="KW-0326">Glycosidase</keyword>
<dbReference type="Proteomes" id="UP000219559">
    <property type="component" value="Unassembled WGS sequence"/>
</dbReference>
<evidence type="ECO:0000259" key="10">
    <source>
        <dbReference type="PROSITE" id="PS51910"/>
    </source>
</evidence>
<dbReference type="SUPFAM" id="SSF51445">
    <property type="entry name" value="(Trans)glycosidases"/>
    <property type="match status" value="1"/>
</dbReference>
<evidence type="ECO:0000256" key="6">
    <source>
        <dbReference type="ARBA" id="ARBA00023277"/>
    </source>
</evidence>
<name>A0A2A4G9B3_9FLAO</name>
<dbReference type="SMART" id="SM00636">
    <property type="entry name" value="Glyco_18"/>
    <property type="match status" value="1"/>
</dbReference>
<gene>
    <name evidence="11" type="ORF">B7P33_08590</name>
</gene>
<proteinExistence type="inferred from homology"/>
<dbReference type="InterPro" id="IPR013783">
    <property type="entry name" value="Ig-like_fold"/>
</dbReference>
<sequence>MKLKLLLLGCLAAWASYAQTTPYEYTKGQHQKQIIGYFTQWDAWKGAEQGVAKGFFNQLNLDYSQYTILNWSFFGLAEDGSLHSADFRNKQIHQPGQVQAPAAVFNTDIYSSWDLWLFEGELEVLHYLPDDLDQNTSHELHWAFNEHGYKGNGSGWVHTDGRTGDYPLPLPKPNGAKGLMELAQNHGVKVMASIGGWSMSKHFPEMAADPVKRAKFVTACQDLIQKYGFDGIDLDWEFPGPFSGMNFTGTQADYANFTTLIAELRQGIGTDKLITAAFNASPTKLAGFDWNALSTTMDYFNMMSYDMHGGWSNKAGHNSPLYPYTGEEENGASWDNTFQYLVSQGVAPAQINMGVGFYGRGVVTDGAATLNAPTIKVSKNISPDGTVMTASDYTNWGAFDGTPNYDFIMDNNSGWQQHWDNEAKVPYMTKDNYFLSYDNIQSITEKAQYVNSNQIGGVIVWQVFGDWDAGAITTTYANKLPYAPATKAPLVNVLNKVFAENSNLPNQAPVITLQQPTDGAQLEQADFEDIRLEVKITDTDGNVASSDFTLNGNTVSFTQNGNTYVFDYTPSAYGTNTLQVSATDNEGAQTQKEFTFSVVAPQNQGPSISFVNPTAGQSISQSDFEVVAINVTIADEDGDVSSAAFKIDGETVSFSNTGDSYTFDFLPTAYGTVNLAVTATDDAGETTSATLTFEIKAPITGGPFSELLTEASFNELFPHRFGVGSNNQGTIDFYSYENLRTALDRMANIEVLFERRCATNLYRLTRKDKSTGATVIIRNDAGFDSSTAAIIKTTVDYGAFANAGDLEKRQRELMAFLANISQETTGGWPTAPDGQYAYGLYFNEEQGYAGTSNLGYRDEGHAIYPPVAGKSYHGRGPIQLSWNYNYGQVSAFLYGDKDVLLQNPERVIEDGALAFQTAIWFWMTPQYPKPSAHDVMVGNWQPTQAQRDAGLIPGLGATVNIINGGIECNSGTENPKVVGRINHYKRYTDIVGIGPALDGSDNPVELGCANMPAFQIDSQECNVITGIVFTSPKDGETLALNPGEATPIVLGVSDPLNSLSNIRIEFDGQTINGTTASWVPSAFGEYTLTARAQDGGETLVTVARVTVIDASTATGCEGVSDWSSTQVYAEAGQKIVYLGKLYQNKWWTQGDVPGDADVWEYVKDCGSGPTNTAPAISGVVPTDGSAFTQAQFENIGISFSVTDADGNLQSVSAAVDGISLTLSRTGNTYSASYLPSAYGNHTLQITADDELGLSTSSQFVFTVNQPQSNTAPEISEVSPANGAELPMAQLSELTIEAQITDAQSNLETVRFLVDGTTVTHQVNGNNYTVAFTPTAFKTYGLTIEATDAEGDQTVYTGNFIVAEVDDTCNTPVWSAQVYSSAGIKVYNDGRIFENQWYAEATDIPGTASVWKFLEYCGDGPNLDASCGYEVWNETQAYATTGTEVYYQQKIYRSKWWVKGETPDTSAAWEYVKECVAQGARAATNTAVLYPNPATTVINVQVEKPVLGIRIFDMAGILLLETTDLEVNIGNLAKGPKVMQIAYTDGTNESKQFIKE</sequence>
<dbReference type="Gene3D" id="2.10.10.20">
    <property type="entry name" value="Carbohydrate-binding module superfamily 5/12"/>
    <property type="match status" value="3"/>
</dbReference>
<reference evidence="11 12" key="1">
    <citation type="submission" date="2017-04" db="EMBL/GenBank/DDBJ databases">
        <title>A new member of the family Flavobacteriaceae isolated from ascidians.</title>
        <authorList>
            <person name="Chen L."/>
        </authorList>
    </citation>
    <scope>NUCLEOTIDE SEQUENCE [LARGE SCALE GENOMIC DNA]</scope>
    <source>
        <strain evidence="11 12">HQA918</strain>
    </source>
</reference>
<dbReference type="Gene3D" id="3.10.50.10">
    <property type="match status" value="1"/>
</dbReference>
<dbReference type="InterPro" id="IPR050314">
    <property type="entry name" value="Glycosyl_Hydrlase_18"/>
</dbReference>
<dbReference type="CDD" id="cd00325">
    <property type="entry name" value="chitinase_GH19"/>
    <property type="match status" value="1"/>
</dbReference>
<dbReference type="PANTHER" id="PTHR11177">
    <property type="entry name" value="CHITINASE"/>
    <property type="match status" value="1"/>
</dbReference>
<dbReference type="GO" id="GO:0008061">
    <property type="term" value="F:chitin binding"/>
    <property type="evidence" value="ECO:0007669"/>
    <property type="project" value="InterPro"/>
</dbReference>
<dbReference type="InterPro" id="IPR001223">
    <property type="entry name" value="Glyco_hydro18_cat"/>
</dbReference>
<accession>A0A2A4G9B3</accession>
<dbReference type="Gene3D" id="2.60.40.10">
    <property type="entry name" value="Immunoglobulins"/>
    <property type="match status" value="4"/>
</dbReference>
<evidence type="ECO:0000256" key="5">
    <source>
        <dbReference type="ARBA" id="ARBA00023024"/>
    </source>
</evidence>
<dbReference type="PROSITE" id="PS01095">
    <property type="entry name" value="GH18_1"/>
    <property type="match status" value="1"/>
</dbReference>
<dbReference type="GO" id="GO:0006032">
    <property type="term" value="P:chitin catabolic process"/>
    <property type="evidence" value="ECO:0007669"/>
    <property type="project" value="UniProtKB-KW"/>
</dbReference>
<dbReference type="InterPro" id="IPR036573">
    <property type="entry name" value="CBM_sf_5/12"/>
</dbReference>
<comment type="similarity">
    <text evidence="2">Belongs to the glycosyl hydrolase 18 family. Chitinase class II subfamily.</text>
</comment>
<comment type="catalytic activity">
    <reaction evidence="1">
        <text>Random endo-hydrolysis of N-acetyl-beta-D-glucosaminide (1-&gt;4)-beta-linkages in chitin and chitodextrins.</text>
        <dbReference type="EC" id="3.2.1.14"/>
    </reaction>
</comment>
<dbReference type="Gene3D" id="3.20.20.80">
    <property type="entry name" value="Glycosidases"/>
    <property type="match status" value="1"/>
</dbReference>
<keyword evidence="5" id="KW-0146">Chitin degradation</keyword>
<keyword evidence="12" id="KW-1185">Reference proteome</keyword>
<dbReference type="GO" id="GO:0030246">
    <property type="term" value="F:carbohydrate binding"/>
    <property type="evidence" value="ECO:0007669"/>
    <property type="project" value="InterPro"/>
</dbReference>
<dbReference type="PANTHER" id="PTHR11177:SF317">
    <property type="entry name" value="CHITINASE 12-RELATED"/>
    <property type="match status" value="1"/>
</dbReference>
<dbReference type="Pfam" id="PF00704">
    <property type="entry name" value="Glyco_hydro_18"/>
    <property type="match status" value="1"/>
</dbReference>
<dbReference type="SUPFAM" id="SSF54556">
    <property type="entry name" value="Chitinase insertion domain"/>
    <property type="match status" value="1"/>
</dbReference>
<dbReference type="GO" id="GO:0008843">
    <property type="term" value="F:endochitinase activity"/>
    <property type="evidence" value="ECO:0007669"/>
    <property type="project" value="UniProtKB-EC"/>
</dbReference>
<feature type="chain" id="PRO_5012856389" description="chitinase" evidence="9">
    <location>
        <begin position="21"/>
        <end position="1555"/>
    </location>
</feature>
<evidence type="ECO:0000256" key="9">
    <source>
        <dbReference type="SAM" id="SignalP"/>
    </source>
</evidence>
<evidence type="ECO:0000313" key="11">
    <source>
        <dbReference type="EMBL" id="PCE64345.1"/>
    </source>
</evidence>
<dbReference type="PROSITE" id="PS00774">
    <property type="entry name" value="CHITINASE_19_2"/>
    <property type="match status" value="1"/>
</dbReference>
<dbReference type="GO" id="GO:0005576">
    <property type="term" value="C:extracellular region"/>
    <property type="evidence" value="ECO:0007669"/>
    <property type="project" value="InterPro"/>
</dbReference>
<dbReference type="PROSITE" id="PS51910">
    <property type="entry name" value="GH18_2"/>
    <property type="match status" value="1"/>
</dbReference>
<dbReference type="EMBL" id="NBWU01000003">
    <property type="protein sequence ID" value="PCE64345.1"/>
    <property type="molecule type" value="Genomic_DNA"/>
</dbReference>
<dbReference type="EC" id="3.2.1.14" evidence="3"/>